<dbReference type="RefSeq" id="WP_118876237.1">
    <property type="nucleotide sequence ID" value="NZ_QWEI01000004.1"/>
</dbReference>
<keyword evidence="4 5" id="KW-0472">Membrane</keyword>
<sequence length="178" mass="19523">MLLNWWRNHRIAASILVILRIYLGFGFLVAGWGKLTSGQFDARGFIANAIKNPVTGSDGNRVYGIYTTFLETIALPNVHIINVLVPWGEVLVGLGLLLGCLTSAAAFFGMLMNFSYLMAGAISQNPIYILAGFLILTAGANAGKFGLDFYILPLLKELAFKRKNRSINNKIEKKANLI</sequence>
<dbReference type="PANTHER" id="PTHR39157:SF1">
    <property type="entry name" value="DOXX FAMILY PROTEIN"/>
    <property type="match status" value="1"/>
</dbReference>
<proteinExistence type="predicted"/>
<comment type="subcellular location">
    <subcellularLocation>
        <location evidence="1">Membrane</location>
        <topology evidence="1">Multi-pass membrane protein</topology>
    </subcellularLocation>
</comment>
<dbReference type="Proteomes" id="UP000265692">
    <property type="component" value="Unassembled WGS sequence"/>
</dbReference>
<evidence type="ECO:0000256" key="4">
    <source>
        <dbReference type="ARBA" id="ARBA00023136"/>
    </source>
</evidence>
<dbReference type="AlphaFoldDB" id="A0A396SB67"/>
<evidence type="ECO:0000313" key="6">
    <source>
        <dbReference type="EMBL" id="RHW36713.1"/>
    </source>
</evidence>
<evidence type="ECO:0000313" key="7">
    <source>
        <dbReference type="Proteomes" id="UP000265692"/>
    </source>
</evidence>
<comment type="caution">
    <text evidence="6">The sequence shown here is derived from an EMBL/GenBank/DDBJ whole genome shotgun (WGS) entry which is preliminary data.</text>
</comment>
<feature type="transmembrane region" description="Helical" evidence="5">
    <location>
        <begin position="12"/>
        <end position="33"/>
    </location>
</feature>
<evidence type="ECO:0000256" key="5">
    <source>
        <dbReference type="SAM" id="Phobius"/>
    </source>
</evidence>
<reference evidence="6 7" key="1">
    <citation type="submission" date="2018-08" db="EMBL/GenBank/DDBJ databases">
        <title>Lysinibacillus sp. YLB-03 draft genome sequence.</title>
        <authorList>
            <person name="Yu L."/>
        </authorList>
    </citation>
    <scope>NUCLEOTIDE SEQUENCE [LARGE SCALE GENOMIC DNA]</scope>
    <source>
        <strain evidence="6 7">YLB-03</strain>
    </source>
</reference>
<organism evidence="6 7">
    <name type="scientific">Ureibacillus yapensis</name>
    <dbReference type="NCBI Taxonomy" id="2304605"/>
    <lineage>
        <taxon>Bacteria</taxon>
        <taxon>Bacillati</taxon>
        <taxon>Bacillota</taxon>
        <taxon>Bacilli</taxon>
        <taxon>Bacillales</taxon>
        <taxon>Caryophanaceae</taxon>
        <taxon>Ureibacillus</taxon>
    </lineage>
</organism>
<dbReference type="Pfam" id="PF07681">
    <property type="entry name" value="DoxX"/>
    <property type="match status" value="1"/>
</dbReference>
<feature type="transmembrane region" description="Helical" evidence="5">
    <location>
        <begin position="127"/>
        <end position="155"/>
    </location>
</feature>
<feature type="transmembrane region" description="Helical" evidence="5">
    <location>
        <begin position="91"/>
        <end position="115"/>
    </location>
</feature>
<keyword evidence="2 5" id="KW-0812">Transmembrane</keyword>
<name>A0A396SB67_9BACL</name>
<feature type="transmembrane region" description="Helical" evidence="5">
    <location>
        <begin position="63"/>
        <end position="84"/>
    </location>
</feature>
<gene>
    <name evidence="6" type="ORF">D1B33_09960</name>
</gene>
<dbReference type="EMBL" id="QWEI01000004">
    <property type="protein sequence ID" value="RHW36713.1"/>
    <property type="molecule type" value="Genomic_DNA"/>
</dbReference>
<keyword evidence="7" id="KW-1185">Reference proteome</keyword>
<dbReference type="InterPro" id="IPR032808">
    <property type="entry name" value="DoxX"/>
</dbReference>
<dbReference type="PANTHER" id="PTHR39157">
    <property type="entry name" value="INTEGRAL MEMBRANE PROTEIN-RELATED"/>
    <property type="match status" value="1"/>
</dbReference>
<evidence type="ECO:0000256" key="2">
    <source>
        <dbReference type="ARBA" id="ARBA00022692"/>
    </source>
</evidence>
<dbReference type="OrthoDB" id="26941at2"/>
<protein>
    <submittedName>
        <fullName evidence="6">DoxX family membrane protein</fullName>
    </submittedName>
</protein>
<dbReference type="GO" id="GO:0016020">
    <property type="term" value="C:membrane"/>
    <property type="evidence" value="ECO:0007669"/>
    <property type="project" value="UniProtKB-SubCell"/>
</dbReference>
<accession>A0A396SB67</accession>
<evidence type="ECO:0000256" key="1">
    <source>
        <dbReference type="ARBA" id="ARBA00004141"/>
    </source>
</evidence>
<evidence type="ECO:0000256" key="3">
    <source>
        <dbReference type="ARBA" id="ARBA00022989"/>
    </source>
</evidence>
<keyword evidence="3 5" id="KW-1133">Transmembrane helix</keyword>